<dbReference type="InterPro" id="IPR036056">
    <property type="entry name" value="Fibrinogen-like_C"/>
</dbReference>
<dbReference type="EMBL" id="JAIWYP010000009">
    <property type="protein sequence ID" value="KAH3771262.1"/>
    <property type="molecule type" value="Genomic_DNA"/>
</dbReference>
<dbReference type="SMART" id="SM00032">
    <property type="entry name" value="CCP"/>
    <property type="match status" value="6"/>
</dbReference>
<dbReference type="NCBIfam" id="NF040941">
    <property type="entry name" value="GGGWT_bact"/>
    <property type="match status" value="1"/>
</dbReference>
<dbReference type="SUPFAM" id="SSF57535">
    <property type="entry name" value="Complement control module/SCR domain"/>
    <property type="match status" value="6"/>
</dbReference>
<protein>
    <recommendedName>
        <fullName evidence="7">Fibrinogen C-terminal domain-containing protein</fullName>
    </recommendedName>
</protein>
<dbReference type="InterPro" id="IPR035976">
    <property type="entry name" value="Sushi/SCR/CCP_sf"/>
</dbReference>
<dbReference type="InterPro" id="IPR002181">
    <property type="entry name" value="Fibrinogen_a/b/g_C_dom"/>
</dbReference>
<evidence type="ECO:0000259" key="3">
    <source>
        <dbReference type="PROSITE" id="PS50923"/>
    </source>
</evidence>
<dbReference type="PROSITE" id="PS50923">
    <property type="entry name" value="SUSHI"/>
    <property type="match status" value="1"/>
</dbReference>
<dbReference type="Pfam" id="PF00147">
    <property type="entry name" value="Fibrinogen_C"/>
    <property type="match status" value="1"/>
</dbReference>
<dbReference type="PANTHER" id="PTHR19143">
    <property type="entry name" value="FIBRINOGEN/TENASCIN/ANGIOPOEITIN"/>
    <property type="match status" value="1"/>
</dbReference>
<keyword evidence="2" id="KW-0768">Sushi</keyword>
<dbReference type="Gene3D" id="2.10.70.10">
    <property type="entry name" value="Complement Module, domain 1"/>
    <property type="match status" value="6"/>
</dbReference>
<feature type="domain" description="Fibrinogen C-terminal" evidence="4">
    <location>
        <begin position="420"/>
        <end position="643"/>
    </location>
</feature>
<name>A0A9D4IG73_DREPO</name>
<keyword evidence="1 2" id="KW-1015">Disulfide bond</keyword>
<reference evidence="5" key="1">
    <citation type="journal article" date="2019" name="bioRxiv">
        <title>The Genome of the Zebra Mussel, Dreissena polymorpha: A Resource for Invasive Species Research.</title>
        <authorList>
            <person name="McCartney M.A."/>
            <person name="Auch B."/>
            <person name="Kono T."/>
            <person name="Mallez S."/>
            <person name="Zhang Y."/>
            <person name="Obille A."/>
            <person name="Becker A."/>
            <person name="Abrahante J.E."/>
            <person name="Garbe J."/>
            <person name="Badalamenti J.P."/>
            <person name="Herman A."/>
            <person name="Mangelson H."/>
            <person name="Liachko I."/>
            <person name="Sullivan S."/>
            <person name="Sone E.D."/>
            <person name="Koren S."/>
            <person name="Silverstein K.A.T."/>
            <person name="Beckman K.B."/>
            <person name="Gohl D.M."/>
        </authorList>
    </citation>
    <scope>NUCLEOTIDE SEQUENCE</scope>
    <source>
        <strain evidence="5">Duluth1</strain>
        <tissue evidence="5">Whole animal</tissue>
    </source>
</reference>
<organism evidence="5 6">
    <name type="scientific">Dreissena polymorpha</name>
    <name type="common">Zebra mussel</name>
    <name type="synonym">Mytilus polymorpha</name>
    <dbReference type="NCBI Taxonomy" id="45954"/>
    <lineage>
        <taxon>Eukaryota</taxon>
        <taxon>Metazoa</taxon>
        <taxon>Spiralia</taxon>
        <taxon>Lophotrochozoa</taxon>
        <taxon>Mollusca</taxon>
        <taxon>Bivalvia</taxon>
        <taxon>Autobranchia</taxon>
        <taxon>Heteroconchia</taxon>
        <taxon>Euheterodonta</taxon>
        <taxon>Imparidentia</taxon>
        <taxon>Neoheterodontei</taxon>
        <taxon>Myida</taxon>
        <taxon>Dreissenoidea</taxon>
        <taxon>Dreissenidae</taxon>
        <taxon>Dreissena</taxon>
    </lineage>
</organism>
<dbReference type="InterPro" id="IPR014716">
    <property type="entry name" value="Fibrinogen_a/b/g_C_1"/>
</dbReference>
<dbReference type="Pfam" id="PF00084">
    <property type="entry name" value="Sushi"/>
    <property type="match status" value="5"/>
</dbReference>
<sequence length="643" mass="71187">MRKDLSCHVVLKFVRTTDVTTCMRDCTDDCHGLLFNELERNCTLCASVKIETGNPDKKATAFEKVKKKCGYQTPSDSTKTSQKLCPPFENKKNGKVVGESLLEGATKNLTCHPGYSPRDRNNVVSQCKNSQWTKITECAIVCPTFENINNGKVEGDTLFEGATRNLTCNPGYSPRDSNAVLSLCQNGQWTKKTECIKDCPPFENNSKGNVTGDSLVEGATRNLTCDIGYSPRDGNIVVSRCQNAHWTSITECVRVCPPFENNSKGNVTGDSLFEGATRNLTCDTGYSPRDDTIVVSQCQNGHWTNITECVKVCPPFENNSKGNVTGDSLFEGATRNLTCDAGYSPRDDHIIVSQCQNGHWTNITECVKVCPPFENNSKGNVTGDSLFEGATRNLTCDAGYSPRDDKILVSRCQNGHWTNITECVQVKDCTELLNRDSTKLSGVYTIITPVTHTKVQVFCDMEKDGGGWTVFQKRFDGSEDFYRNFNDYEKGFGTVYAEHWLGLKYIYEMTSLGSYQLRVDIVRSNGSKGYDVYGGFSLQPGTNYTLNVGSRVRSNGLSNTQFSFSDEIGKPVGNAFSTYDHDVDLSEGLNCAATVRAGWWYSGCHAYINLNGPYRPGQWDSTYMIYDSFNGLAASTMMFKSVS</sequence>
<reference evidence="5" key="2">
    <citation type="submission" date="2020-11" db="EMBL/GenBank/DDBJ databases">
        <authorList>
            <person name="McCartney M.A."/>
            <person name="Auch B."/>
            <person name="Kono T."/>
            <person name="Mallez S."/>
            <person name="Becker A."/>
            <person name="Gohl D.M."/>
            <person name="Silverstein K.A.T."/>
            <person name="Koren S."/>
            <person name="Bechman K.B."/>
            <person name="Herman A."/>
            <person name="Abrahante J.E."/>
            <person name="Garbe J."/>
        </authorList>
    </citation>
    <scope>NUCLEOTIDE SEQUENCE</scope>
    <source>
        <strain evidence="5">Duluth1</strain>
        <tissue evidence="5">Whole animal</tissue>
    </source>
</reference>
<dbReference type="SUPFAM" id="SSF56496">
    <property type="entry name" value="Fibrinogen C-terminal domain-like"/>
    <property type="match status" value="1"/>
</dbReference>
<feature type="domain" description="Sushi" evidence="3">
    <location>
        <begin position="140"/>
        <end position="197"/>
    </location>
</feature>
<gene>
    <name evidence="5" type="ORF">DPMN_172575</name>
</gene>
<dbReference type="GO" id="GO:0005615">
    <property type="term" value="C:extracellular space"/>
    <property type="evidence" value="ECO:0007669"/>
    <property type="project" value="TreeGrafter"/>
</dbReference>
<proteinExistence type="predicted"/>
<evidence type="ECO:0000313" key="5">
    <source>
        <dbReference type="EMBL" id="KAH3771262.1"/>
    </source>
</evidence>
<keyword evidence="6" id="KW-1185">Reference proteome</keyword>
<evidence type="ECO:0000256" key="1">
    <source>
        <dbReference type="ARBA" id="ARBA00023157"/>
    </source>
</evidence>
<accession>A0A9D4IG73</accession>
<dbReference type="InterPro" id="IPR000436">
    <property type="entry name" value="Sushi_SCR_CCP_dom"/>
</dbReference>
<evidence type="ECO:0000313" key="6">
    <source>
        <dbReference type="Proteomes" id="UP000828390"/>
    </source>
</evidence>
<feature type="disulfide bond" evidence="2">
    <location>
        <begin position="168"/>
        <end position="195"/>
    </location>
</feature>
<evidence type="ECO:0000256" key="2">
    <source>
        <dbReference type="PROSITE-ProRule" id="PRU00302"/>
    </source>
</evidence>
<dbReference type="InterPro" id="IPR050373">
    <property type="entry name" value="Fibrinogen_C-term_domain"/>
</dbReference>
<comment type="caution">
    <text evidence="2">Lacks conserved residue(s) required for the propagation of feature annotation.</text>
</comment>
<evidence type="ECO:0008006" key="7">
    <source>
        <dbReference type="Google" id="ProtNLM"/>
    </source>
</evidence>
<dbReference type="Proteomes" id="UP000828390">
    <property type="component" value="Unassembled WGS sequence"/>
</dbReference>
<dbReference type="PROSITE" id="PS51406">
    <property type="entry name" value="FIBRINOGEN_C_2"/>
    <property type="match status" value="1"/>
</dbReference>
<dbReference type="SMART" id="SM00186">
    <property type="entry name" value="FBG"/>
    <property type="match status" value="1"/>
</dbReference>
<comment type="caution">
    <text evidence="5">The sequence shown here is derived from an EMBL/GenBank/DDBJ whole genome shotgun (WGS) entry which is preliminary data.</text>
</comment>
<dbReference type="Gene3D" id="3.90.215.10">
    <property type="entry name" value="Gamma Fibrinogen, chain A, domain 1"/>
    <property type="match status" value="1"/>
</dbReference>
<dbReference type="AlphaFoldDB" id="A0A9D4IG73"/>
<evidence type="ECO:0000259" key="4">
    <source>
        <dbReference type="PROSITE" id="PS51406"/>
    </source>
</evidence>